<evidence type="ECO:0000313" key="1">
    <source>
        <dbReference type="EMBL" id="TSB04946.1"/>
    </source>
</evidence>
<dbReference type="Proteomes" id="UP000320160">
    <property type="component" value="Unassembled WGS sequence"/>
</dbReference>
<keyword evidence="2" id="KW-1185">Reference proteome</keyword>
<reference evidence="1 2" key="1">
    <citation type="submission" date="2019-07" db="EMBL/GenBank/DDBJ databases">
        <authorList>
            <person name="Park M."/>
        </authorList>
    </citation>
    <scope>NUCLEOTIDE SEQUENCE [LARGE SCALE GENOMIC DNA]</scope>
    <source>
        <strain evidence="1 2">KCTC32445</strain>
    </source>
</reference>
<evidence type="ECO:0000313" key="2">
    <source>
        <dbReference type="Proteomes" id="UP000320160"/>
    </source>
</evidence>
<protein>
    <submittedName>
        <fullName evidence="1">Uncharacterized protein</fullName>
    </submittedName>
</protein>
<name>A0A553WJW0_9SPHN</name>
<dbReference type="EMBL" id="VKKU01000001">
    <property type="protein sequence ID" value="TSB04946.1"/>
    <property type="molecule type" value="Genomic_DNA"/>
</dbReference>
<sequence>MRKLNDLEVLCVSGTGVFETAGSTIGGAIGGAAGSQSGAVVGAEIGLAVCAPLGPEASAGCAAVGYFYGRDHGTIAGATAGAVLGGEIGAAIDDLIAEYGDDILNTLGGFYDELVDGASWISDWIRSLLMDVGNGNGGGFQVPQTVDG</sequence>
<gene>
    <name evidence="1" type="ORF">FOM92_06025</name>
</gene>
<organism evidence="1 2">
    <name type="scientific">Sphingorhabdus contaminans</name>
    <dbReference type="NCBI Taxonomy" id="1343899"/>
    <lineage>
        <taxon>Bacteria</taxon>
        <taxon>Pseudomonadati</taxon>
        <taxon>Pseudomonadota</taxon>
        <taxon>Alphaproteobacteria</taxon>
        <taxon>Sphingomonadales</taxon>
        <taxon>Sphingomonadaceae</taxon>
        <taxon>Sphingorhabdus</taxon>
    </lineage>
</organism>
<accession>A0A553WJW0</accession>
<dbReference type="AlphaFoldDB" id="A0A553WJW0"/>
<proteinExistence type="predicted"/>
<dbReference type="RefSeq" id="WP_143775861.1">
    <property type="nucleotide sequence ID" value="NZ_VKKU01000001.1"/>
</dbReference>
<comment type="caution">
    <text evidence="1">The sequence shown here is derived from an EMBL/GenBank/DDBJ whole genome shotgun (WGS) entry which is preliminary data.</text>
</comment>